<gene>
    <name evidence="4" type="ORF">DOK78_003023</name>
</gene>
<keyword evidence="5" id="KW-1185">Reference proteome</keyword>
<accession>A0ABZ2SV85</accession>
<dbReference type="RefSeq" id="WP_207942050.1">
    <property type="nucleotide sequence ID" value="NZ_CP147251.1"/>
</dbReference>
<keyword evidence="2" id="KW-0472">Membrane</keyword>
<reference evidence="4 5" key="1">
    <citation type="submission" date="2024-03" db="EMBL/GenBank/DDBJ databases">
        <title>The Genome Sequence of Enterococcus sp. DIV2402.</title>
        <authorList>
            <consortium name="The Broad Institute Genomics Platform"/>
            <consortium name="The Broad Institute Microbial Omics Core"/>
            <consortium name="The Broad Institute Genomic Center for Infectious Diseases"/>
            <person name="Earl A."/>
            <person name="Manson A."/>
            <person name="Gilmore M."/>
            <person name="Schwartman J."/>
            <person name="Shea T."/>
            <person name="Abouelleil A."/>
            <person name="Cao P."/>
            <person name="Chapman S."/>
            <person name="Cusick C."/>
            <person name="Young S."/>
            <person name="Neafsey D."/>
            <person name="Nusbaum C."/>
            <person name="Birren B."/>
        </authorList>
    </citation>
    <scope>NUCLEOTIDE SEQUENCE [LARGE SCALE GENOMIC DNA]</scope>
    <source>
        <strain evidence="4 5">DIV2402</strain>
    </source>
</reference>
<dbReference type="Proteomes" id="UP000664701">
    <property type="component" value="Chromosome"/>
</dbReference>
<evidence type="ECO:0000256" key="1">
    <source>
        <dbReference type="SAM" id="MobiDB-lite"/>
    </source>
</evidence>
<feature type="compositionally biased region" description="Low complexity" evidence="1">
    <location>
        <begin position="43"/>
        <end position="52"/>
    </location>
</feature>
<feature type="region of interest" description="Disordered" evidence="1">
    <location>
        <begin position="37"/>
        <end position="61"/>
    </location>
</feature>
<feature type="chain" id="PRO_5047511349" description="Gram-positive cocci surface proteins LPxTG domain-containing protein" evidence="3">
    <location>
        <begin position="24"/>
        <end position="100"/>
    </location>
</feature>
<feature type="transmembrane region" description="Helical" evidence="2">
    <location>
        <begin position="73"/>
        <end position="93"/>
    </location>
</feature>
<evidence type="ECO:0000313" key="4">
    <source>
        <dbReference type="EMBL" id="WYJ78366.1"/>
    </source>
</evidence>
<evidence type="ECO:0000256" key="2">
    <source>
        <dbReference type="SAM" id="Phobius"/>
    </source>
</evidence>
<evidence type="ECO:0000313" key="5">
    <source>
        <dbReference type="Proteomes" id="UP000664701"/>
    </source>
</evidence>
<name>A0ABZ2SV85_9ENTE</name>
<organism evidence="4 5">
    <name type="scientific">Candidatus Enterococcus lowellii</name>
    <dbReference type="NCBI Taxonomy" id="2230877"/>
    <lineage>
        <taxon>Bacteria</taxon>
        <taxon>Bacillati</taxon>
        <taxon>Bacillota</taxon>
        <taxon>Bacilli</taxon>
        <taxon>Lactobacillales</taxon>
        <taxon>Enterococcaceae</taxon>
        <taxon>Enterococcus</taxon>
    </lineage>
</organism>
<protein>
    <recommendedName>
        <fullName evidence="6">Gram-positive cocci surface proteins LPxTG domain-containing protein</fullName>
    </recommendedName>
</protein>
<evidence type="ECO:0008006" key="6">
    <source>
        <dbReference type="Google" id="ProtNLM"/>
    </source>
</evidence>
<keyword evidence="2" id="KW-0812">Transmembrane</keyword>
<dbReference type="EMBL" id="CP147251">
    <property type="protein sequence ID" value="WYJ78366.1"/>
    <property type="molecule type" value="Genomic_DNA"/>
</dbReference>
<proteinExistence type="predicted"/>
<evidence type="ECO:0000256" key="3">
    <source>
        <dbReference type="SAM" id="SignalP"/>
    </source>
</evidence>
<keyword evidence="2" id="KW-1133">Transmembrane helix</keyword>
<keyword evidence="3" id="KW-0732">Signal</keyword>
<feature type="signal peptide" evidence="3">
    <location>
        <begin position="1"/>
        <end position="23"/>
    </location>
</feature>
<sequence length="100" mass="11390">MVKKFIITLIMLNFCVFFIEVHAEVTTGNVEFYYGETTEETTETTTETSTTDFSHETTESTAKPPFGQFGETINQMLGFFGIILIAMAIYNIIKIRRLSK</sequence>